<name>A0A3P9KW19_ORYLA</name>
<dbReference type="Proteomes" id="UP000265180">
    <property type="component" value="Chromosome 16"/>
</dbReference>
<dbReference type="AlphaFoldDB" id="A0A3P9KW19"/>
<organism evidence="2 3">
    <name type="scientific">Oryzias latipes</name>
    <name type="common">Japanese rice fish</name>
    <name type="synonym">Japanese killifish</name>
    <dbReference type="NCBI Taxonomy" id="8090"/>
    <lineage>
        <taxon>Eukaryota</taxon>
        <taxon>Metazoa</taxon>
        <taxon>Chordata</taxon>
        <taxon>Craniata</taxon>
        <taxon>Vertebrata</taxon>
        <taxon>Euteleostomi</taxon>
        <taxon>Actinopterygii</taxon>
        <taxon>Neopterygii</taxon>
        <taxon>Teleostei</taxon>
        <taxon>Neoteleostei</taxon>
        <taxon>Acanthomorphata</taxon>
        <taxon>Ovalentaria</taxon>
        <taxon>Atherinomorphae</taxon>
        <taxon>Beloniformes</taxon>
        <taxon>Adrianichthyidae</taxon>
        <taxon>Oryziinae</taxon>
        <taxon>Oryzias</taxon>
    </lineage>
</organism>
<dbReference type="InterPro" id="IPR035994">
    <property type="entry name" value="Nucleoside_phosphorylase_sf"/>
</dbReference>
<keyword evidence="1" id="KW-0812">Transmembrane</keyword>
<protein>
    <submittedName>
        <fullName evidence="2">Uridine phosphorylase 1</fullName>
    </submittedName>
</protein>
<proteinExistence type="predicted"/>
<evidence type="ECO:0000313" key="2">
    <source>
        <dbReference type="Ensembl" id="ENSORLP00020012665.1"/>
    </source>
</evidence>
<dbReference type="SUPFAM" id="SSF53167">
    <property type="entry name" value="Purine and uridine phosphorylases"/>
    <property type="match status" value="1"/>
</dbReference>
<dbReference type="PANTHER" id="PTHR43691:SF10">
    <property type="entry name" value="URIDINE PHOSPHORYLASE 1"/>
    <property type="match status" value="1"/>
</dbReference>
<feature type="transmembrane region" description="Helical" evidence="1">
    <location>
        <begin position="118"/>
        <end position="138"/>
    </location>
</feature>
<dbReference type="Ensembl" id="ENSORLT00020019914.1">
    <property type="protein sequence ID" value="ENSORLP00020012665.1"/>
    <property type="gene ID" value="ENSORLG00020013592.1"/>
</dbReference>
<reference evidence="2" key="4">
    <citation type="submission" date="2025-09" db="UniProtKB">
        <authorList>
            <consortium name="Ensembl"/>
        </authorList>
    </citation>
    <scope>IDENTIFICATION</scope>
    <source>
        <strain evidence="2">HNI</strain>
    </source>
</reference>
<dbReference type="PANTHER" id="PTHR43691">
    <property type="entry name" value="URIDINE PHOSPHORYLASE"/>
    <property type="match status" value="1"/>
</dbReference>
<evidence type="ECO:0000256" key="1">
    <source>
        <dbReference type="SAM" id="Phobius"/>
    </source>
</evidence>
<accession>A0A3P9KW19</accession>
<reference evidence="2 3" key="2">
    <citation type="submission" date="2017-04" db="EMBL/GenBank/DDBJ databases">
        <title>CpG methylation of centromeres and impact of large insertions on vertebrate speciation.</title>
        <authorList>
            <person name="Ichikawa K."/>
            <person name="Yoshimura J."/>
            <person name="Morishita S."/>
        </authorList>
    </citation>
    <scope>NUCLEOTIDE SEQUENCE</scope>
    <source>
        <strain evidence="2 3">HNI</strain>
    </source>
</reference>
<keyword evidence="1" id="KW-1133">Transmembrane helix</keyword>
<dbReference type="GO" id="GO:0003824">
    <property type="term" value="F:catalytic activity"/>
    <property type="evidence" value="ECO:0007669"/>
    <property type="project" value="InterPro"/>
</dbReference>
<reference key="1">
    <citation type="journal article" date="2007" name="Nature">
        <title>The medaka draft genome and insights into vertebrate genome evolution.</title>
        <authorList>
            <person name="Kasahara M."/>
            <person name="Naruse K."/>
            <person name="Sasaki S."/>
            <person name="Nakatani Y."/>
            <person name="Qu W."/>
            <person name="Ahsan B."/>
            <person name="Yamada T."/>
            <person name="Nagayasu Y."/>
            <person name="Doi K."/>
            <person name="Kasai Y."/>
            <person name="Jindo T."/>
            <person name="Kobayashi D."/>
            <person name="Shimada A."/>
            <person name="Toyoda A."/>
            <person name="Kuroki Y."/>
            <person name="Fujiyama A."/>
            <person name="Sasaki T."/>
            <person name="Shimizu A."/>
            <person name="Asakawa S."/>
            <person name="Shimizu N."/>
            <person name="Hashimoto S."/>
            <person name="Yang J."/>
            <person name="Lee Y."/>
            <person name="Matsushima K."/>
            <person name="Sugano S."/>
            <person name="Sakaizumi M."/>
            <person name="Narita T."/>
            <person name="Ohishi K."/>
            <person name="Haga S."/>
            <person name="Ohta F."/>
            <person name="Nomoto H."/>
            <person name="Nogata K."/>
            <person name="Morishita T."/>
            <person name="Endo T."/>
            <person name="Shin-I T."/>
            <person name="Takeda H."/>
            <person name="Morishita S."/>
            <person name="Kohara Y."/>
        </authorList>
    </citation>
    <scope>NUCLEOTIDE SEQUENCE [LARGE SCALE GENOMIC DNA]</scope>
    <source>
        <strain>Hd-rR</strain>
    </source>
</reference>
<evidence type="ECO:0000313" key="3">
    <source>
        <dbReference type="Proteomes" id="UP000265180"/>
    </source>
</evidence>
<sequence>MDPLKNKQNSSFSTPVCVHNPHLDSLKDDILYHFSLGTETHDLPAMFGDVKFVCVGGSPWRMKAFIEYIAAELEMEDPKSEYPNICAGTDRYAMYKVGPVLSVSVCANRAMTFVVSSYGTVFCLLSSLNCIFFSLVAWNGYPIYCHNVA</sequence>
<dbReference type="Gene3D" id="3.40.50.1580">
    <property type="entry name" value="Nucleoside phosphorylase domain"/>
    <property type="match status" value="1"/>
</dbReference>
<dbReference type="GO" id="GO:0009116">
    <property type="term" value="P:nucleoside metabolic process"/>
    <property type="evidence" value="ECO:0007669"/>
    <property type="project" value="InterPro"/>
</dbReference>
<keyword evidence="1" id="KW-0472">Membrane</keyword>
<reference evidence="2" key="3">
    <citation type="submission" date="2025-08" db="UniProtKB">
        <authorList>
            <consortium name="Ensembl"/>
        </authorList>
    </citation>
    <scope>IDENTIFICATION</scope>
    <source>
        <strain evidence="2">HNI</strain>
    </source>
</reference>